<protein>
    <submittedName>
        <fullName evidence="1">Uncharacterized protein</fullName>
    </submittedName>
</protein>
<accession>A0AAD6KTM2</accession>
<organism evidence="1 2">
    <name type="scientific">Salix udensis</name>
    <dbReference type="NCBI Taxonomy" id="889485"/>
    <lineage>
        <taxon>Eukaryota</taxon>
        <taxon>Viridiplantae</taxon>
        <taxon>Streptophyta</taxon>
        <taxon>Embryophyta</taxon>
        <taxon>Tracheophyta</taxon>
        <taxon>Spermatophyta</taxon>
        <taxon>Magnoliopsida</taxon>
        <taxon>eudicotyledons</taxon>
        <taxon>Gunneridae</taxon>
        <taxon>Pentapetalae</taxon>
        <taxon>rosids</taxon>
        <taxon>fabids</taxon>
        <taxon>Malpighiales</taxon>
        <taxon>Salicaceae</taxon>
        <taxon>Saliceae</taxon>
        <taxon>Salix</taxon>
    </lineage>
</organism>
<dbReference type="AlphaFoldDB" id="A0AAD6KTM2"/>
<proteinExistence type="predicted"/>
<evidence type="ECO:0000313" key="2">
    <source>
        <dbReference type="Proteomes" id="UP001162972"/>
    </source>
</evidence>
<dbReference type="EMBL" id="JAPFFJ010000004">
    <property type="protein sequence ID" value="KAJ6429500.1"/>
    <property type="molecule type" value="Genomic_DNA"/>
</dbReference>
<evidence type="ECO:0000313" key="1">
    <source>
        <dbReference type="EMBL" id="KAJ6429500.1"/>
    </source>
</evidence>
<dbReference type="Proteomes" id="UP001162972">
    <property type="component" value="Chromosome 8"/>
</dbReference>
<comment type="caution">
    <text evidence="1">The sequence shown here is derived from an EMBL/GenBank/DDBJ whole genome shotgun (WGS) entry which is preliminary data.</text>
</comment>
<gene>
    <name evidence="1" type="ORF">OIU84_021002</name>
</gene>
<sequence length="78" mass="8761">MNFGGGGDFKRSHEWREVWRCAGKSQSENGGYRADLSPRKSMWARNHSPDAEALSLMHSWSSASRLFLDEYTNHGGAS</sequence>
<reference evidence="1 2" key="1">
    <citation type="journal article" date="2023" name="Int. J. Mol. Sci.">
        <title>De Novo Assembly and Annotation of 11 Diverse Shrub Willow (Salix) Genomes Reveals Novel Gene Organization in Sex-Linked Regions.</title>
        <authorList>
            <person name="Hyden B."/>
            <person name="Feng K."/>
            <person name="Yates T.B."/>
            <person name="Jawdy S."/>
            <person name="Cereghino C."/>
            <person name="Smart L.B."/>
            <person name="Muchero W."/>
        </authorList>
    </citation>
    <scope>NUCLEOTIDE SEQUENCE [LARGE SCALE GENOMIC DNA]</scope>
    <source>
        <tissue evidence="1">Shoot tip</tissue>
    </source>
</reference>
<name>A0AAD6KTM2_9ROSI</name>
<keyword evidence="2" id="KW-1185">Reference proteome</keyword>